<organism evidence="1 2">
    <name type="scientific">Chromatocurvus halotolerans</name>
    <dbReference type="NCBI Taxonomy" id="1132028"/>
    <lineage>
        <taxon>Bacteria</taxon>
        <taxon>Pseudomonadati</taxon>
        <taxon>Pseudomonadota</taxon>
        <taxon>Gammaproteobacteria</taxon>
        <taxon>Cellvibrionales</taxon>
        <taxon>Halieaceae</taxon>
        <taxon>Chromatocurvus</taxon>
    </lineage>
</organism>
<dbReference type="InterPro" id="IPR015003">
    <property type="entry name" value="DUF1853"/>
</dbReference>
<reference evidence="1 2" key="1">
    <citation type="submission" date="2019-03" db="EMBL/GenBank/DDBJ databases">
        <title>Genomic Encyclopedia of Type Strains, Phase IV (KMG-IV): sequencing the most valuable type-strain genomes for metagenomic binning, comparative biology and taxonomic classification.</title>
        <authorList>
            <person name="Goeker M."/>
        </authorList>
    </citation>
    <scope>NUCLEOTIDE SEQUENCE [LARGE SCALE GENOMIC DNA]</scope>
    <source>
        <strain evidence="1 2">DSM 23344</strain>
    </source>
</reference>
<evidence type="ECO:0000313" key="2">
    <source>
        <dbReference type="Proteomes" id="UP000294980"/>
    </source>
</evidence>
<protein>
    <recommendedName>
        <fullName evidence="3">DUF1853 family protein</fullName>
    </recommendedName>
</protein>
<sequence>MNVLERLAHPVVRDLAWAVFSDDLILAGSIGSAQHSLHSCGLSKLTPARKAWLLELDQSPEALLDQVRAARDQRLGLYFESLWHFFLDSDPAAELLAHNLPVREGGRTVGEFDCLYHCRNSGQVVHLELAVKFYLYTGAESGGTGDGRADWLGPGRRDRLDRKLDHLATRQTRLADESAARRLLESRGLMPARREVVVKGRLFRRPDQPCLPPPGFNPAQALLSWGSPDTLTVQLADKHAKYTRVLPRQCWLSPLQLSEAPLSGLLPPEGQDRCAALQTQLAGSNRPVLVASLDSEYRELQRFFVAPTGWPGDANR</sequence>
<evidence type="ECO:0008006" key="3">
    <source>
        <dbReference type="Google" id="ProtNLM"/>
    </source>
</evidence>
<comment type="caution">
    <text evidence="1">The sequence shown here is derived from an EMBL/GenBank/DDBJ whole genome shotgun (WGS) entry which is preliminary data.</text>
</comment>
<dbReference type="Proteomes" id="UP000294980">
    <property type="component" value="Unassembled WGS sequence"/>
</dbReference>
<name>A0A4R2KS49_9GAMM</name>
<dbReference type="Pfam" id="PF08907">
    <property type="entry name" value="DUF1853"/>
    <property type="match status" value="1"/>
</dbReference>
<dbReference type="AlphaFoldDB" id="A0A4R2KS49"/>
<gene>
    <name evidence="1" type="ORF">EV688_10729</name>
</gene>
<evidence type="ECO:0000313" key="1">
    <source>
        <dbReference type="EMBL" id="TCO75612.1"/>
    </source>
</evidence>
<dbReference type="RefSeq" id="WP_162883899.1">
    <property type="nucleotide sequence ID" value="NZ_QQSW01000009.1"/>
</dbReference>
<dbReference type="EMBL" id="SLWX01000007">
    <property type="protein sequence ID" value="TCO75612.1"/>
    <property type="molecule type" value="Genomic_DNA"/>
</dbReference>
<accession>A0A4R2KS49</accession>
<keyword evidence="2" id="KW-1185">Reference proteome</keyword>
<proteinExistence type="predicted"/>